<protein>
    <submittedName>
        <fullName evidence="2">Type IV pilus assembly protein PilE</fullName>
    </submittedName>
</protein>
<dbReference type="STRING" id="463301.SAMN04487955_11418"/>
<dbReference type="NCBIfam" id="TIGR02532">
    <property type="entry name" value="IV_pilin_GFxxxE"/>
    <property type="match status" value="1"/>
</dbReference>
<keyword evidence="1" id="KW-0812">Transmembrane</keyword>
<keyword evidence="1" id="KW-0472">Membrane</keyword>
<dbReference type="Pfam" id="PF16732">
    <property type="entry name" value="ComP_DUS"/>
    <property type="match status" value="1"/>
</dbReference>
<accession>A0A1I7K1X5</accession>
<evidence type="ECO:0000256" key="1">
    <source>
        <dbReference type="SAM" id="Phobius"/>
    </source>
</evidence>
<dbReference type="GO" id="GO:0043683">
    <property type="term" value="P:type IV pilus assembly"/>
    <property type="evidence" value="ECO:0007669"/>
    <property type="project" value="InterPro"/>
</dbReference>
<dbReference type="InterPro" id="IPR031982">
    <property type="entry name" value="PilE-like"/>
</dbReference>
<evidence type="ECO:0000313" key="3">
    <source>
        <dbReference type="Proteomes" id="UP000198693"/>
    </source>
</evidence>
<dbReference type="InterPro" id="IPR012902">
    <property type="entry name" value="N_methyl_site"/>
</dbReference>
<dbReference type="PANTHER" id="PTHR30093">
    <property type="entry name" value="GENERAL SECRETION PATHWAY PROTEIN G"/>
    <property type="match status" value="1"/>
</dbReference>
<gene>
    <name evidence="2" type="ORF">SAMN04487955_11418</name>
</gene>
<dbReference type="PROSITE" id="PS00409">
    <property type="entry name" value="PROKAR_NTER_METHYL"/>
    <property type="match status" value="1"/>
</dbReference>
<keyword evidence="3" id="KW-1185">Reference proteome</keyword>
<sequence length="138" mass="15178">MILTSPRHRRQGNQGGPRRIAGFTLIELMIAVAIIGILASIAYPSYTRYVERSRLSDGKTGLMQAAGEMERCYTQNYEYLASCLQTTSSPEDVYKKIEFVGTPSATFMLQATEGTRVPSRCTTLTLSSNGARGPEGCW</sequence>
<organism evidence="2 3">
    <name type="scientific">Halomonas korlensis</name>
    <dbReference type="NCBI Taxonomy" id="463301"/>
    <lineage>
        <taxon>Bacteria</taxon>
        <taxon>Pseudomonadati</taxon>
        <taxon>Pseudomonadota</taxon>
        <taxon>Gammaproteobacteria</taxon>
        <taxon>Oceanospirillales</taxon>
        <taxon>Halomonadaceae</taxon>
        <taxon>Halomonas</taxon>
    </lineage>
</organism>
<dbReference type="InterPro" id="IPR045584">
    <property type="entry name" value="Pilin-like"/>
</dbReference>
<dbReference type="SUPFAM" id="SSF54523">
    <property type="entry name" value="Pili subunits"/>
    <property type="match status" value="1"/>
</dbReference>
<dbReference type="AlphaFoldDB" id="A0A1I7K1X5"/>
<dbReference type="PANTHER" id="PTHR30093:SF47">
    <property type="entry name" value="TYPE IV PILUS NON-CORE MINOR PILIN PILE"/>
    <property type="match status" value="1"/>
</dbReference>
<dbReference type="Proteomes" id="UP000198693">
    <property type="component" value="Unassembled WGS sequence"/>
</dbReference>
<evidence type="ECO:0000313" key="2">
    <source>
        <dbReference type="EMBL" id="SFU91399.1"/>
    </source>
</evidence>
<dbReference type="Gene3D" id="3.30.700.10">
    <property type="entry name" value="Glycoprotein, Type 4 Pilin"/>
    <property type="match status" value="1"/>
</dbReference>
<reference evidence="3" key="1">
    <citation type="submission" date="2016-10" db="EMBL/GenBank/DDBJ databases">
        <authorList>
            <person name="Varghese N."/>
            <person name="Submissions S."/>
        </authorList>
    </citation>
    <scope>NUCLEOTIDE SEQUENCE [LARGE SCALE GENOMIC DNA]</scope>
    <source>
        <strain evidence="3">CGMCC 1.6981</strain>
    </source>
</reference>
<feature type="transmembrane region" description="Helical" evidence="1">
    <location>
        <begin position="20"/>
        <end position="43"/>
    </location>
</feature>
<dbReference type="EMBL" id="FPBP01000014">
    <property type="protein sequence ID" value="SFU91399.1"/>
    <property type="molecule type" value="Genomic_DNA"/>
</dbReference>
<keyword evidence="1" id="KW-1133">Transmembrane helix</keyword>
<dbReference type="Pfam" id="PF07963">
    <property type="entry name" value="N_methyl"/>
    <property type="match status" value="1"/>
</dbReference>
<proteinExistence type="predicted"/>
<name>A0A1I7K1X5_9GAMM</name>